<dbReference type="PANTHER" id="PTHR40841">
    <property type="entry name" value="SIDEROPHORE TRIACETYLFUSARININE C ESTERASE"/>
    <property type="match status" value="1"/>
</dbReference>
<dbReference type="Gene3D" id="3.40.50.1820">
    <property type="entry name" value="alpha/beta hydrolase"/>
    <property type="match status" value="1"/>
</dbReference>
<protein>
    <submittedName>
        <fullName evidence="4">Alpha/beta hydrolase</fullName>
    </submittedName>
</protein>
<keyword evidence="5" id="KW-1185">Reference proteome</keyword>
<reference evidence="4 5" key="1">
    <citation type="submission" date="2020-08" db="EMBL/GenBank/DDBJ databases">
        <title>Novel species isolated from subtropical streams in China.</title>
        <authorList>
            <person name="Lu H."/>
        </authorList>
    </citation>
    <scope>NUCLEOTIDE SEQUENCE [LARGE SCALE GENOMIC DNA]</scope>
    <source>
        <strain evidence="4 5">LX15W</strain>
    </source>
</reference>
<dbReference type="PANTHER" id="PTHR40841:SF2">
    <property type="entry name" value="SIDEROPHORE-DEGRADING ESTERASE (EUROFUNG)"/>
    <property type="match status" value="1"/>
</dbReference>
<dbReference type="InterPro" id="IPR000801">
    <property type="entry name" value="Esterase-like"/>
</dbReference>
<evidence type="ECO:0000256" key="3">
    <source>
        <dbReference type="SAM" id="SignalP"/>
    </source>
</evidence>
<gene>
    <name evidence="4" type="ORF">H8K55_00630</name>
</gene>
<dbReference type="InterPro" id="IPR029058">
    <property type="entry name" value="AB_hydrolase_fold"/>
</dbReference>
<dbReference type="Pfam" id="PF00756">
    <property type="entry name" value="Esterase"/>
    <property type="match status" value="1"/>
</dbReference>
<dbReference type="InterPro" id="IPR052558">
    <property type="entry name" value="Siderophore_Hydrolase_D"/>
</dbReference>
<accession>A0ABR6Y628</accession>
<sequence length="287" mass="31957">MKIFLTLVFGILISACASTNQTRATTPTAQNYNHLPALQGDYFKINSTYVSRDFHINVRLPQGYHANDATTYPVVYVLDGDSLFPLLAPTHLFLNYDEKLPEAIIVGISYGSFDPTINKRNIDFSASAIDAALGEDGAPRFLDFLKKELIPKIENQFRANAAKRILVGQSRAGYFVLWSALEDPDLFWGRIASNPALTPGRARFFEAAANHTKKDLKVAISSGTRDTEQRQRNATEWGTNWSSRTDAPWAVNLIKLEGGTHAATIGETYRRAMLWLFETEIAAVKVP</sequence>
<dbReference type="EMBL" id="JACOGA010000001">
    <property type="protein sequence ID" value="MBC3872075.1"/>
    <property type="molecule type" value="Genomic_DNA"/>
</dbReference>
<feature type="signal peptide" evidence="3">
    <location>
        <begin position="1"/>
        <end position="17"/>
    </location>
</feature>
<name>A0ABR6Y628_9BURK</name>
<dbReference type="RefSeq" id="WP_186940090.1">
    <property type="nucleotide sequence ID" value="NZ_JACOGA010000001.1"/>
</dbReference>
<dbReference type="SUPFAM" id="SSF53474">
    <property type="entry name" value="alpha/beta-Hydrolases"/>
    <property type="match status" value="1"/>
</dbReference>
<dbReference type="Proteomes" id="UP000624279">
    <property type="component" value="Unassembled WGS sequence"/>
</dbReference>
<feature type="chain" id="PRO_5046855077" evidence="3">
    <location>
        <begin position="18"/>
        <end position="287"/>
    </location>
</feature>
<dbReference type="GO" id="GO:0016787">
    <property type="term" value="F:hydrolase activity"/>
    <property type="evidence" value="ECO:0007669"/>
    <property type="project" value="UniProtKB-KW"/>
</dbReference>
<evidence type="ECO:0000256" key="1">
    <source>
        <dbReference type="ARBA" id="ARBA00005622"/>
    </source>
</evidence>
<comment type="similarity">
    <text evidence="1">Belongs to the esterase D family.</text>
</comment>
<proteinExistence type="inferred from homology"/>
<evidence type="ECO:0000256" key="2">
    <source>
        <dbReference type="ARBA" id="ARBA00022801"/>
    </source>
</evidence>
<keyword evidence="2 4" id="KW-0378">Hydrolase</keyword>
<evidence type="ECO:0000313" key="5">
    <source>
        <dbReference type="Proteomes" id="UP000624279"/>
    </source>
</evidence>
<organism evidence="4 5">
    <name type="scientific">Undibacterium flavidum</name>
    <dbReference type="NCBI Taxonomy" id="2762297"/>
    <lineage>
        <taxon>Bacteria</taxon>
        <taxon>Pseudomonadati</taxon>
        <taxon>Pseudomonadota</taxon>
        <taxon>Betaproteobacteria</taxon>
        <taxon>Burkholderiales</taxon>
        <taxon>Oxalobacteraceae</taxon>
        <taxon>Undibacterium</taxon>
    </lineage>
</organism>
<evidence type="ECO:0000313" key="4">
    <source>
        <dbReference type="EMBL" id="MBC3872075.1"/>
    </source>
</evidence>
<keyword evidence="3" id="KW-0732">Signal</keyword>
<dbReference type="PROSITE" id="PS51257">
    <property type="entry name" value="PROKAR_LIPOPROTEIN"/>
    <property type="match status" value="1"/>
</dbReference>
<comment type="caution">
    <text evidence="4">The sequence shown here is derived from an EMBL/GenBank/DDBJ whole genome shotgun (WGS) entry which is preliminary data.</text>
</comment>